<dbReference type="AlphaFoldDB" id="A0A7R9D5I3"/>
<feature type="coiled-coil region" evidence="1">
    <location>
        <begin position="67"/>
        <end position="189"/>
    </location>
</feature>
<feature type="compositionally biased region" description="Polar residues" evidence="2">
    <location>
        <begin position="555"/>
        <end position="566"/>
    </location>
</feature>
<feature type="region of interest" description="Disordered" evidence="2">
    <location>
        <begin position="662"/>
        <end position="811"/>
    </location>
</feature>
<accession>A0A7R9D5I3</accession>
<name>A0A7R9D5I3_TIMCR</name>
<reference evidence="3" key="1">
    <citation type="submission" date="2020-11" db="EMBL/GenBank/DDBJ databases">
        <authorList>
            <person name="Tran Van P."/>
        </authorList>
    </citation>
    <scope>NUCLEOTIDE SEQUENCE</scope>
</reference>
<dbReference type="GO" id="GO:0017056">
    <property type="term" value="F:structural constituent of nuclear pore"/>
    <property type="evidence" value="ECO:0007669"/>
    <property type="project" value="TreeGrafter"/>
</dbReference>
<feature type="region of interest" description="Disordered" evidence="2">
    <location>
        <begin position="191"/>
        <end position="235"/>
    </location>
</feature>
<evidence type="ECO:0000256" key="1">
    <source>
        <dbReference type="SAM" id="Coils"/>
    </source>
</evidence>
<feature type="compositionally biased region" description="Low complexity" evidence="2">
    <location>
        <begin position="584"/>
        <end position="598"/>
    </location>
</feature>
<dbReference type="GO" id="GO:1901673">
    <property type="term" value="P:regulation of mitotic spindle assembly"/>
    <property type="evidence" value="ECO:0007669"/>
    <property type="project" value="TreeGrafter"/>
</dbReference>
<feature type="compositionally biased region" description="Acidic residues" evidence="2">
    <location>
        <begin position="445"/>
        <end position="481"/>
    </location>
</feature>
<feature type="region of interest" description="Disordered" evidence="2">
    <location>
        <begin position="329"/>
        <end position="637"/>
    </location>
</feature>
<protein>
    <recommendedName>
        <fullName evidence="4">Nucleoprotein TPR</fullName>
    </recommendedName>
</protein>
<feature type="compositionally biased region" description="Basic and acidic residues" evidence="2">
    <location>
        <begin position="42"/>
        <end position="64"/>
    </location>
</feature>
<feature type="compositionally biased region" description="Basic residues" evidence="2">
    <location>
        <begin position="1093"/>
        <end position="1102"/>
    </location>
</feature>
<proteinExistence type="predicted"/>
<feature type="compositionally biased region" description="Polar residues" evidence="2">
    <location>
        <begin position="191"/>
        <end position="203"/>
    </location>
</feature>
<feature type="compositionally biased region" description="Acidic residues" evidence="2">
    <location>
        <begin position="738"/>
        <end position="766"/>
    </location>
</feature>
<evidence type="ECO:0000313" key="3">
    <source>
        <dbReference type="EMBL" id="CAD7406970.1"/>
    </source>
</evidence>
<feature type="region of interest" description="Disordered" evidence="2">
    <location>
        <begin position="1052"/>
        <end position="1114"/>
    </location>
</feature>
<dbReference type="EMBL" id="OC320013">
    <property type="protein sequence ID" value="CAD7406970.1"/>
    <property type="molecule type" value="Genomic_DNA"/>
</dbReference>
<feature type="compositionally biased region" description="Polar residues" evidence="2">
    <location>
        <begin position="670"/>
        <end position="688"/>
    </location>
</feature>
<feature type="compositionally biased region" description="Low complexity" evidence="2">
    <location>
        <begin position="1071"/>
        <end position="1082"/>
    </location>
</feature>
<gene>
    <name evidence="3" type="ORF">TCEB3V08_LOCUS8785</name>
</gene>
<evidence type="ECO:0000256" key="2">
    <source>
        <dbReference type="SAM" id="MobiDB-lite"/>
    </source>
</evidence>
<feature type="compositionally biased region" description="Polar residues" evidence="2">
    <location>
        <begin position="530"/>
        <end position="547"/>
    </location>
</feature>
<evidence type="ECO:0008006" key="4">
    <source>
        <dbReference type="Google" id="ProtNLM"/>
    </source>
</evidence>
<feature type="region of interest" description="Disordered" evidence="2">
    <location>
        <begin position="20"/>
        <end position="64"/>
    </location>
</feature>
<feature type="compositionally biased region" description="Low complexity" evidence="2">
    <location>
        <begin position="292"/>
        <end position="302"/>
    </location>
</feature>
<feature type="compositionally biased region" description="Acidic residues" evidence="2">
    <location>
        <begin position="491"/>
        <end position="527"/>
    </location>
</feature>
<organism evidence="3">
    <name type="scientific">Timema cristinae</name>
    <name type="common">Walking stick</name>
    <dbReference type="NCBI Taxonomy" id="61476"/>
    <lineage>
        <taxon>Eukaryota</taxon>
        <taxon>Metazoa</taxon>
        <taxon>Ecdysozoa</taxon>
        <taxon>Arthropoda</taxon>
        <taxon>Hexapoda</taxon>
        <taxon>Insecta</taxon>
        <taxon>Pterygota</taxon>
        <taxon>Neoptera</taxon>
        <taxon>Polyneoptera</taxon>
        <taxon>Phasmatodea</taxon>
        <taxon>Timematodea</taxon>
        <taxon>Timematoidea</taxon>
        <taxon>Timematidae</taxon>
        <taxon>Timema</taxon>
    </lineage>
</organism>
<sequence>MLVLKIRKIAKKYKLQYEEKKKAEEIASQSPLSTEVSPEAQEQFRNEGRREVEQRIKENEDRSTDTIKELTDQVSSTQVENESLRKENAIMKTAAMEREERSKQAKDLLKNAREKILQITEQKNNLARQLAEMQGRGDESPQLKAHYEARIARLVKENAEIRAEKQQEKDRLMREMELMAQRSNQLQRLLEKTQGSKPSTSTGADKGSVDPPTANIKPMAGSTSSGPKQLQAQQAVAPWSGRGETPFASIRPMSQSRTVAVLQPTTQQASSNGSCAVLVPPLQQCVHTTGPSEALSSSPTSSHTDYMPATSSAGPTVRQVVVLQPTQQIPSAESTQDMEAESISEAQAPPAQSPQGPQQQVVALVLPQQTSQSQAASSSTTVTTSQAGSKRPRDIEAGSEQPKLGPQVKRTRTVASGSQEMFQTVTSEGGVEVEYQVPTSSQRDQEDDIIVLDSEEEEGLADEGAIEEPDDGPEFEGEADNGESYGIEGYDRDEQELADYDEGEGPDIDEDQAAQDSNEVDVVDDSSEVPNQSQAASESNVGQSGQAAGSCVDPPSQQHSEATSSGPEGGSVGTSQPLRGRTVPPLTRQQQQQLLLPQSYEDAGDDSIVPSTPTLFVPRRSDGFGEAVSSPQVPQGRFIFSETNPPTARAGVAQVASEGMDDTRIDLSQMDEQGTGRSVPTTPLQASPQGEVGQSMESDRDQMEDTQVSHTDDGSVPSGIPSITITQDPDDQPSLQLEGDDESEQEGSVEQSLDQEEGLDLAEEGDGVSSEGEKLSTMEEVEEGREAEASEVPSLSNRTRSGTARRSGRVAFRSRSRTVAVPPTLSTAWTAPQLMFSESSVTSSPLYSAPMKTRLSVGSLCGHYRSYFPTPMESSLFLPLDKARQQWRVFNMVIPRSEASRRVATQPGLYPTSRRDLRCRDSILLPAVTRVAGTLSYLPPRLASPGLYPPSRRYSRCRDSILPPSATLFYLPLLLALPGLYPPSRHDSILPPAATRIAGTLSSLPPGLYPTSRRYSRCRDSILPPAATLFYLPPLLALPGLYTPSRRDSRCRNNLADFSPTPTHTGREQAARALAAPGAPTPVERGAPFPRATRGRRTRGKPKAGFAPPYHMRF</sequence>
<dbReference type="GO" id="GO:0006406">
    <property type="term" value="P:mRNA export from nucleus"/>
    <property type="evidence" value="ECO:0007669"/>
    <property type="project" value="TreeGrafter"/>
</dbReference>
<dbReference type="GO" id="GO:0005643">
    <property type="term" value="C:nuclear pore"/>
    <property type="evidence" value="ECO:0007669"/>
    <property type="project" value="TreeGrafter"/>
</dbReference>
<feature type="compositionally biased region" description="Polar residues" evidence="2">
    <location>
        <begin position="221"/>
        <end position="234"/>
    </location>
</feature>
<dbReference type="PANTHER" id="PTHR18898:SF2">
    <property type="entry name" value="NUCLEOPROTEIN TPR"/>
    <property type="match status" value="1"/>
</dbReference>
<feature type="compositionally biased region" description="Low complexity" evidence="2">
    <location>
        <begin position="346"/>
        <end position="387"/>
    </location>
</feature>
<feature type="region of interest" description="Disordered" evidence="2">
    <location>
        <begin position="289"/>
        <end position="315"/>
    </location>
</feature>
<keyword evidence="1" id="KW-0175">Coiled coil</keyword>
<feature type="compositionally biased region" description="Polar residues" evidence="2">
    <location>
        <begin position="27"/>
        <end position="36"/>
    </location>
</feature>
<feature type="compositionally biased region" description="Polar residues" evidence="2">
    <location>
        <begin position="413"/>
        <end position="427"/>
    </location>
</feature>
<dbReference type="PANTHER" id="PTHR18898">
    <property type="entry name" value="NUCLEOPROTEIN TPR-RELATED"/>
    <property type="match status" value="1"/>
</dbReference>